<evidence type="ECO:0000313" key="1">
    <source>
        <dbReference type="EMBL" id="CCQ43033.1"/>
    </source>
</evidence>
<reference evidence="1" key="1">
    <citation type="journal article" date="2013" name="PLoS ONE">
        <title>Direct detection of alternative open reading frames translation products in human significantly expands the proteome.</title>
        <authorList>
            <person name="Vanderperre B."/>
            <person name="Lucier J.-F."/>
            <person name="Motard J."/>
            <person name="Tremblay G."/>
            <person name="Vanderperre S."/>
            <person name="Wisztorski M."/>
            <person name="Salzet M."/>
            <person name="Boisvert F.-M."/>
            <person name="Roucou X."/>
        </authorList>
    </citation>
    <scope>NUCLEOTIDE SEQUENCE</scope>
</reference>
<name>L8E9K3_HUMAN</name>
<accession>L8E9K3</accession>
<protein>
    <submittedName>
        <fullName evidence="1">Alternative protein ZNF260</fullName>
    </submittedName>
</protein>
<gene>
    <name evidence="1" type="primary">ZNF260</name>
</gene>
<proteinExistence type="predicted"/>
<dbReference type="EMBL" id="HF583536">
    <property type="protein sequence ID" value="CCQ43033.1"/>
    <property type="molecule type" value="Genomic_DNA"/>
</dbReference>
<dbReference type="OrthoDB" id="654211at2759"/>
<dbReference type="ChiTaRS" id="ZNF260">
    <property type="organism name" value="human"/>
</dbReference>
<dbReference type="AlphaFoldDB" id="L8E9K3"/>
<sequence>MNVGSPSAAIQNLNTMMFNKYYSVKKTRTPKTPTTSIINAVLLGVYSLKLGSSHGHYLMCSWKAYRCIKK</sequence>
<organism evidence="1">
    <name type="scientific">Homo sapiens</name>
    <name type="common">Human</name>
    <dbReference type="NCBI Taxonomy" id="9606"/>
    <lineage>
        <taxon>Eukaryota</taxon>
        <taxon>Metazoa</taxon>
        <taxon>Chordata</taxon>
        <taxon>Craniata</taxon>
        <taxon>Vertebrata</taxon>
        <taxon>Euteleostomi</taxon>
        <taxon>Mammalia</taxon>
        <taxon>Eutheria</taxon>
        <taxon>Euarchontoglires</taxon>
        <taxon>Primates</taxon>
        <taxon>Haplorrhini</taxon>
        <taxon>Catarrhini</taxon>
        <taxon>Hominidae</taxon>
        <taxon>Homo</taxon>
    </lineage>
</organism>